<evidence type="ECO:0000256" key="2">
    <source>
        <dbReference type="ARBA" id="ARBA00022448"/>
    </source>
</evidence>
<dbReference type="PROSITE" id="PS00211">
    <property type="entry name" value="ABC_TRANSPORTER_1"/>
    <property type="match status" value="1"/>
</dbReference>
<keyword evidence="2" id="KW-0813">Transport</keyword>
<dbReference type="GO" id="GO:0140359">
    <property type="term" value="F:ABC-type transporter activity"/>
    <property type="evidence" value="ECO:0007669"/>
    <property type="project" value="InterPro"/>
</dbReference>
<evidence type="ECO:0000256" key="5">
    <source>
        <dbReference type="ARBA" id="ARBA00022741"/>
    </source>
</evidence>
<dbReference type="Proteomes" id="UP000553343">
    <property type="component" value="Unassembled WGS sequence"/>
</dbReference>
<dbReference type="InterPro" id="IPR027417">
    <property type="entry name" value="P-loop_NTPase"/>
</dbReference>
<dbReference type="FunFam" id="3.40.50.300:FF:000299">
    <property type="entry name" value="ABC transporter ATP-binding protein/permease"/>
    <property type="match status" value="1"/>
</dbReference>
<evidence type="ECO:0000259" key="10">
    <source>
        <dbReference type="PROSITE" id="PS50893"/>
    </source>
</evidence>
<organism evidence="12 13">
    <name type="scientific">Desulfobacter latus</name>
    <dbReference type="NCBI Taxonomy" id="2292"/>
    <lineage>
        <taxon>Bacteria</taxon>
        <taxon>Pseudomonadati</taxon>
        <taxon>Thermodesulfobacteriota</taxon>
        <taxon>Desulfobacteria</taxon>
        <taxon>Desulfobacterales</taxon>
        <taxon>Desulfobacteraceae</taxon>
        <taxon>Desulfobacter</taxon>
    </lineage>
</organism>
<evidence type="ECO:0000256" key="9">
    <source>
        <dbReference type="SAM" id="Phobius"/>
    </source>
</evidence>
<feature type="transmembrane region" description="Helical" evidence="9">
    <location>
        <begin position="152"/>
        <end position="172"/>
    </location>
</feature>
<evidence type="ECO:0000256" key="8">
    <source>
        <dbReference type="ARBA" id="ARBA00023136"/>
    </source>
</evidence>
<feature type="transmembrane region" description="Helical" evidence="9">
    <location>
        <begin position="67"/>
        <end position="91"/>
    </location>
</feature>
<dbReference type="PROSITE" id="PS50929">
    <property type="entry name" value="ABC_TM1F"/>
    <property type="match status" value="1"/>
</dbReference>
<dbReference type="InterPro" id="IPR017871">
    <property type="entry name" value="ABC_transporter-like_CS"/>
</dbReference>
<keyword evidence="8 9" id="KW-0472">Membrane</keyword>
<feature type="transmembrane region" description="Helical" evidence="9">
    <location>
        <begin position="271"/>
        <end position="298"/>
    </location>
</feature>
<comment type="subcellular location">
    <subcellularLocation>
        <location evidence="1">Cell membrane</location>
        <topology evidence="1">Multi-pass membrane protein</topology>
    </subcellularLocation>
</comment>
<keyword evidence="6 12" id="KW-0067">ATP-binding</keyword>
<dbReference type="InterPro" id="IPR036640">
    <property type="entry name" value="ABC1_TM_sf"/>
</dbReference>
<evidence type="ECO:0000256" key="6">
    <source>
        <dbReference type="ARBA" id="ARBA00022840"/>
    </source>
</evidence>
<dbReference type="GO" id="GO:0005886">
    <property type="term" value="C:plasma membrane"/>
    <property type="evidence" value="ECO:0007669"/>
    <property type="project" value="UniProtKB-SubCell"/>
</dbReference>
<keyword evidence="4 9" id="KW-0812">Transmembrane</keyword>
<evidence type="ECO:0000256" key="7">
    <source>
        <dbReference type="ARBA" id="ARBA00022989"/>
    </source>
</evidence>
<accession>A0A850T3M0</accession>
<dbReference type="AlphaFoldDB" id="A0A850T3M0"/>
<dbReference type="Pfam" id="PF00005">
    <property type="entry name" value="ABC_tran"/>
    <property type="match status" value="1"/>
</dbReference>
<dbReference type="RefSeq" id="WP_178364852.1">
    <property type="nucleotide sequence ID" value="NZ_JACADJ010000001.1"/>
</dbReference>
<evidence type="ECO:0000259" key="11">
    <source>
        <dbReference type="PROSITE" id="PS50929"/>
    </source>
</evidence>
<evidence type="ECO:0000313" key="13">
    <source>
        <dbReference type="Proteomes" id="UP000553343"/>
    </source>
</evidence>
<dbReference type="GO" id="GO:0016887">
    <property type="term" value="F:ATP hydrolysis activity"/>
    <property type="evidence" value="ECO:0007669"/>
    <property type="project" value="InterPro"/>
</dbReference>
<keyword evidence="13" id="KW-1185">Reference proteome</keyword>
<feature type="domain" description="ABC transmembrane type-1" evidence="11">
    <location>
        <begin position="19"/>
        <end position="316"/>
    </location>
</feature>
<sequence>MLNQYLRAIIAFDLKKICISLVLTVALGLGQGIGLVMLVPLLTLLGLGKTGEPAGGISTAAVGIFEWVGLPFTLLSILCLYVVMVSLHAAATRYQAVLNTRITSGFTQALRNRMYRALCRADWTCFLEMKTSSVVHVMTSDLQKVGFATQQLLQLIGTVMISLVHIGVALLLSVPMTLFALVCGGIFLMILRPLNSRVGRFGHYLRDASDSLYAALTEHLGGMKVVKSLGLEPENIRRFETVTNDVTLQTVRFTAINTATRMWYQVGAATALSLFFYFAVTFGGMAATDLLIMIFLFARILPRFSTLQQHVQRIAHALPSFKGALEMEKQFQTHQEAVIPAGAKNLSLNHEICFSQVYFRYPQTNGAWTLENITCSLPAGKTTALIGPSGGGKSTLADLLLGLITPDRGSITIDGVPLQGPHIHQWRRTVGYVPQDTFLFHDTVRANLMWAMPEAEEADLWHALSQSAAEEMVKGLPDGLDTILGDRGVRLSGGERQRIALARALLRKPSCLILDEATSALDQDNQARIMDAVSRLHGRITILIIAHRQSTIQGADKMIALHNGKLLQKTRNLKSITPRLKTKGLEKAQK</sequence>
<evidence type="ECO:0000313" key="12">
    <source>
        <dbReference type="EMBL" id="NWH03395.1"/>
    </source>
</evidence>
<dbReference type="PANTHER" id="PTHR24221">
    <property type="entry name" value="ATP-BINDING CASSETTE SUB-FAMILY B"/>
    <property type="match status" value="1"/>
</dbReference>
<dbReference type="Gene3D" id="1.20.1560.10">
    <property type="entry name" value="ABC transporter type 1, transmembrane domain"/>
    <property type="match status" value="1"/>
</dbReference>
<dbReference type="InterPro" id="IPR003593">
    <property type="entry name" value="AAA+_ATPase"/>
</dbReference>
<protein>
    <submittedName>
        <fullName evidence="12">ABC transporter ATP-binding protein</fullName>
    </submittedName>
</protein>
<evidence type="ECO:0000256" key="3">
    <source>
        <dbReference type="ARBA" id="ARBA00022475"/>
    </source>
</evidence>
<name>A0A850T3M0_9BACT</name>
<dbReference type="SUPFAM" id="SSF90123">
    <property type="entry name" value="ABC transporter transmembrane region"/>
    <property type="match status" value="1"/>
</dbReference>
<comment type="caution">
    <text evidence="12">The sequence shown here is derived from an EMBL/GenBank/DDBJ whole genome shotgun (WGS) entry which is preliminary data.</text>
</comment>
<dbReference type="Gene3D" id="3.40.50.300">
    <property type="entry name" value="P-loop containing nucleotide triphosphate hydrolases"/>
    <property type="match status" value="1"/>
</dbReference>
<dbReference type="PROSITE" id="PS50893">
    <property type="entry name" value="ABC_TRANSPORTER_2"/>
    <property type="match status" value="1"/>
</dbReference>
<dbReference type="SMART" id="SM00382">
    <property type="entry name" value="AAA"/>
    <property type="match status" value="1"/>
</dbReference>
<keyword evidence="3" id="KW-1003">Cell membrane</keyword>
<dbReference type="PANTHER" id="PTHR24221:SF654">
    <property type="entry name" value="ATP-BINDING CASSETTE SUB-FAMILY B MEMBER 6"/>
    <property type="match status" value="1"/>
</dbReference>
<proteinExistence type="predicted"/>
<feature type="domain" description="ABC transporter" evidence="10">
    <location>
        <begin position="352"/>
        <end position="588"/>
    </location>
</feature>
<dbReference type="GO" id="GO:0005524">
    <property type="term" value="F:ATP binding"/>
    <property type="evidence" value="ECO:0007669"/>
    <property type="project" value="UniProtKB-KW"/>
</dbReference>
<feature type="transmembrane region" description="Helical" evidence="9">
    <location>
        <begin position="178"/>
        <end position="194"/>
    </location>
</feature>
<dbReference type="EMBL" id="JACADJ010000001">
    <property type="protein sequence ID" value="NWH03395.1"/>
    <property type="molecule type" value="Genomic_DNA"/>
</dbReference>
<gene>
    <name evidence="12" type="ORF">HXW94_00010</name>
</gene>
<dbReference type="Pfam" id="PF00664">
    <property type="entry name" value="ABC_membrane"/>
    <property type="match status" value="1"/>
</dbReference>
<dbReference type="SUPFAM" id="SSF52540">
    <property type="entry name" value="P-loop containing nucleoside triphosphate hydrolases"/>
    <property type="match status" value="1"/>
</dbReference>
<reference evidence="12 13" key="1">
    <citation type="submission" date="2020-06" db="EMBL/GenBank/DDBJ databases">
        <title>High-quality draft genome of sulfate reducer Desulfobacter latus type strain AcrS2 isolated from marine sediment.</title>
        <authorList>
            <person name="Hoppe M."/>
            <person name="Larsen C.K."/>
            <person name="Marshall I.P.G."/>
            <person name="Schramm A."/>
            <person name="Marietou A.G."/>
        </authorList>
    </citation>
    <scope>NUCLEOTIDE SEQUENCE [LARGE SCALE GENOMIC DNA]</scope>
    <source>
        <strain evidence="12 13">AcRS2</strain>
    </source>
</reference>
<feature type="transmembrane region" description="Helical" evidence="9">
    <location>
        <begin position="21"/>
        <end position="47"/>
    </location>
</feature>
<keyword evidence="7 9" id="KW-1133">Transmembrane helix</keyword>
<evidence type="ECO:0000256" key="1">
    <source>
        <dbReference type="ARBA" id="ARBA00004651"/>
    </source>
</evidence>
<keyword evidence="5" id="KW-0547">Nucleotide-binding</keyword>
<dbReference type="InterPro" id="IPR003439">
    <property type="entry name" value="ABC_transporter-like_ATP-bd"/>
</dbReference>
<evidence type="ECO:0000256" key="4">
    <source>
        <dbReference type="ARBA" id="ARBA00022692"/>
    </source>
</evidence>
<dbReference type="InterPro" id="IPR039421">
    <property type="entry name" value="Type_1_exporter"/>
</dbReference>
<dbReference type="InterPro" id="IPR011527">
    <property type="entry name" value="ABC1_TM_dom"/>
</dbReference>